<comment type="caution">
    <text evidence="2">The sequence shown here is derived from an EMBL/GenBank/DDBJ whole genome shotgun (WGS) entry which is preliminary data.</text>
</comment>
<name>A0ABW2DS86_9BACT</name>
<dbReference type="Proteomes" id="UP001596405">
    <property type="component" value="Unassembled WGS sequence"/>
</dbReference>
<proteinExistence type="predicted"/>
<sequence>MYLNSFLLSIFLFIAPIGQAKDPYAHTALVNYYQTAAKDEDIAEEFHELMQKYKGKNPVTVGYKAVSNAIMAKHVWSPYSKIKYLRASASIFDEAVQLNPNNAEVRFLRFSIENYIPRYLNMSSNLEEDKKVFMAALLKHPKSGIPNESVKIMKDFLLRKDLVTGEERRQVENLKL</sequence>
<evidence type="ECO:0000256" key="1">
    <source>
        <dbReference type="SAM" id="SignalP"/>
    </source>
</evidence>
<accession>A0ABW2DS86</accession>
<evidence type="ECO:0000313" key="2">
    <source>
        <dbReference type="EMBL" id="MFC6999189.1"/>
    </source>
</evidence>
<evidence type="ECO:0008006" key="4">
    <source>
        <dbReference type="Google" id="ProtNLM"/>
    </source>
</evidence>
<keyword evidence="1" id="KW-0732">Signal</keyword>
<protein>
    <recommendedName>
        <fullName evidence="4">Tetratricopeptide repeat protein</fullName>
    </recommendedName>
</protein>
<dbReference type="EMBL" id="JBHSYQ010000015">
    <property type="protein sequence ID" value="MFC6999189.1"/>
    <property type="molecule type" value="Genomic_DNA"/>
</dbReference>
<dbReference type="RefSeq" id="WP_066616535.1">
    <property type="nucleotide sequence ID" value="NZ_JBHSYQ010000015.1"/>
</dbReference>
<feature type="chain" id="PRO_5046086210" description="Tetratricopeptide repeat protein" evidence="1">
    <location>
        <begin position="21"/>
        <end position="176"/>
    </location>
</feature>
<gene>
    <name evidence="2" type="ORF">ACFQHR_16255</name>
</gene>
<keyword evidence="3" id="KW-1185">Reference proteome</keyword>
<reference evidence="3" key="1">
    <citation type="journal article" date="2019" name="Int. J. Syst. Evol. Microbiol.">
        <title>The Global Catalogue of Microorganisms (GCM) 10K type strain sequencing project: providing services to taxonomists for standard genome sequencing and annotation.</title>
        <authorList>
            <consortium name="The Broad Institute Genomics Platform"/>
            <consortium name="The Broad Institute Genome Sequencing Center for Infectious Disease"/>
            <person name="Wu L."/>
            <person name="Ma J."/>
        </authorList>
    </citation>
    <scope>NUCLEOTIDE SEQUENCE [LARGE SCALE GENOMIC DNA]</scope>
    <source>
        <strain evidence="3">CGMCC 4.7393</strain>
    </source>
</reference>
<evidence type="ECO:0000313" key="3">
    <source>
        <dbReference type="Proteomes" id="UP001596405"/>
    </source>
</evidence>
<organism evidence="2 3">
    <name type="scientific">Rufibacter roseus</name>
    <dbReference type="NCBI Taxonomy" id="1567108"/>
    <lineage>
        <taxon>Bacteria</taxon>
        <taxon>Pseudomonadati</taxon>
        <taxon>Bacteroidota</taxon>
        <taxon>Cytophagia</taxon>
        <taxon>Cytophagales</taxon>
        <taxon>Hymenobacteraceae</taxon>
        <taxon>Rufibacter</taxon>
    </lineage>
</organism>
<feature type="signal peptide" evidence="1">
    <location>
        <begin position="1"/>
        <end position="20"/>
    </location>
</feature>